<dbReference type="PROSITE" id="PS00079">
    <property type="entry name" value="MULTICOPPER_OXIDASE1"/>
    <property type="match status" value="1"/>
</dbReference>
<dbReference type="CDD" id="cd13853">
    <property type="entry name" value="CuRO_1_Tth-MCO_like"/>
    <property type="match status" value="1"/>
</dbReference>
<dbReference type="GO" id="GO:0005507">
    <property type="term" value="F:copper ion binding"/>
    <property type="evidence" value="ECO:0007669"/>
    <property type="project" value="InterPro"/>
</dbReference>
<dbReference type="STRING" id="208445.SAMN04489727_6486"/>
<dbReference type="PANTHER" id="PTHR11709">
    <property type="entry name" value="MULTI-COPPER OXIDASE"/>
    <property type="match status" value="1"/>
</dbReference>
<evidence type="ECO:0000259" key="6">
    <source>
        <dbReference type="Pfam" id="PF07732"/>
    </source>
</evidence>
<evidence type="ECO:0000256" key="3">
    <source>
        <dbReference type="SAM" id="MobiDB-lite"/>
    </source>
</evidence>
<dbReference type="InterPro" id="IPR001117">
    <property type="entry name" value="Cu-oxidase_2nd"/>
</dbReference>
<accession>A0A1H4Y1I0</accession>
<sequence>MPAAEEQASGMVPGAALADPPDLNPAAPGDLTVELTAVQQEVMISGKKVMAETYNGSLVGPTLHVVPGQRVTLNLVNKLGTSTNLHFHGLHLSPEGNADNIFLSGKPGRTLTYQLDIPANQPPGTYWYHDHDMCPKSGQSMPGMTMPADPANGRCDGTESQIGAGLSGTIIVGDNRESLPPAYRGVTAHTLALKDAQLKDGSSIVYPDGVLEPASATVRLVNGQYQPTLTMAAGETQLWRIANEGYAIAYDLQLDGGSFTIVGQDGNPSAAPAQVNHLLLPPGGRFDVLVTAGAPGSTWLRTLAYSTGPTADNYPDTTLMKVDVQQGGGAGLAGMSASPQVAGPLPGALPDLSGEPVARSRSVELNDDGGNNFSINGKLFDMQPTFAEPATLGTVEEWTLTNTSGQNHPFHIHTAPFQVLSVNGVAQPPADYMDGVTVPHAVDGVAGKVVIRIRFTDFTGKWMFHCHITGHEDNGMMGYVNVSAAGGTG</sequence>
<evidence type="ECO:0000313" key="7">
    <source>
        <dbReference type="EMBL" id="SED11677.1"/>
    </source>
</evidence>
<dbReference type="InterPro" id="IPR008972">
    <property type="entry name" value="Cupredoxin"/>
</dbReference>
<feature type="region of interest" description="Disordered" evidence="3">
    <location>
        <begin position="1"/>
        <end position="28"/>
    </location>
</feature>
<dbReference type="SUPFAM" id="SSF49503">
    <property type="entry name" value="Cupredoxins"/>
    <property type="match status" value="3"/>
</dbReference>
<dbReference type="GO" id="GO:0016491">
    <property type="term" value="F:oxidoreductase activity"/>
    <property type="evidence" value="ECO:0007669"/>
    <property type="project" value="UniProtKB-KW"/>
</dbReference>
<feature type="domain" description="Plastocyanin-like" evidence="4">
    <location>
        <begin position="220"/>
        <end position="314"/>
    </location>
</feature>
<dbReference type="InterPro" id="IPR011707">
    <property type="entry name" value="Cu-oxidase-like_N"/>
</dbReference>
<evidence type="ECO:0000259" key="4">
    <source>
        <dbReference type="Pfam" id="PF00394"/>
    </source>
</evidence>
<dbReference type="Pfam" id="PF07732">
    <property type="entry name" value="Cu-oxidase_3"/>
    <property type="match status" value="1"/>
</dbReference>
<dbReference type="Proteomes" id="UP000199622">
    <property type="component" value="Unassembled WGS sequence"/>
</dbReference>
<keyword evidence="7" id="KW-0946">Virion</keyword>
<keyword evidence="7" id="KW-0131">Cell cycle</keyword>
<dbReference type="PANTHER" id="PTHR11709:SF518">
    <property type="entry name" value="MULTICOPPER OXIDASE"/>
    <property type="match status" value="1"/>
</dbReference>
<evidence type="ECO:0000313" key="8">
    <source>
        <dbReference type="Proteomes" id="UP000199622"/>
    </source>
</evidence>
<protein>
    <submittedName>
        <fullName evidence="7">Multicopper oxidase with three cupredoxin domains (Includes cell division protein FtsP and spore coat protein CotA)</fullName>
    </submittedName>
</protein>
<dbReference type="OrthoDB" id="345021at2"/>
<evidence type="ECO:0000259" key="5">
    <source>
        <dbReference type="Pfam" id="PF07731"/>
    </source>
</evidence>
<evidence type="ECO:0000256" key="1">
    <source>
        <dbReference type="ARBA" id="ARBA00022723"/>
    </source>
</evidence>
<feature type="domain" description="Plastocyanin-like" evidence="5">
    <location>
        <begin position="372"/>
        <end position="483"/>
    </location>
</feature>
<dbReference type="EMBL" id="FNSO01000004">
    <property type="protein sequence ID" value="SED11677.1"/>
    <property type="molecule type" value="Genomic_DNA"/>
</dbReference>
<dbReference type="InterPro" id="IPR011706">
    <property type="entry name" value="Cu-oxidase_C"/>
</dbReference>
<keyword evidence="7" id="KW-0167">Capsid protein</keyword>
<dbReference type="PROSITE" id="PS00080">
    <property type="entry name" value="MULTICOPPER_OXIDASE2"/>
    <property type="match status" value="1"/>
</dbReference>
<feature type="domain" description="Plastocyanin-like" evidence="6">
    <location>
        <begin position="41"/>
        <end position="144"/>
    </location>
</feature>
<dbReference type="Pfam" id="PF00394">
    <property type="entry name" value="Cu-oxidase"/>
    <property type="match status" value="1"/>
</dbReference>
<dbReference type="AlphaFoldDB" id="A0A1H4Y1I0"/>
<dbReference type="CDD" id="cd13900">
    <property type="entry name" value="CuRO_3_Tth-MCO_like"/>
    <property type="match status" value="1"/>
</dbReference>
<feature type="compositionally biased region" description="Low complexity" evidence="3">
    <location>
        <begin position="13"/>
        <end position="28"/>
    </location>
</feature>
<dbReference type="InterPro" id="IPR002355">
    <property type="entry name" value="Cu_oxidase_Cu_BS"/>
</dbReference>
<dbReference type="InterPro" id="IPR045087">
    <property type="entry name" value="Cu-oxidase_fam"/>
</dbReference>
<evidence type="ECO:0000256" key="2">
    <source>
        <dbReference type="ARBA" id="ARBA00023002"/>
    </source>
</evidence>
<dbReference type="InterPro" id="IPR033138">
    <property type="entry name" value="Cu_oxidase_CS"/>
</dbReference>
<keyword evidence="8" id="KW-1185">Reference proteome</keyword>
<reference evidence="8" key="1">
    <citation type="submission" date="2016-10" db="EMBL/GenBank/DDBJ databases">
        <authorList>
            <person name="Varghese N."/>
            <person name="Submissions S."/>
        </authorList>
    </citation>
    <scope>NUCLEOTIDE SEQUENCE [LARGE SCALE GENOMIC DNA]</scope>
    <source>
        <strain evidence="8">DSM 44544</strain>
    </source>
</reference>
<name>A0A1H4Y1I0_9PSEU</name>
<dbReference type="RefSeq" id="WP_143060724.1">
    <property type="nucleotide sequence ID" value="NZ_FNSO01000004.1"/>
</dbReference>
<keyword evidence="7" id="KW-0132">Cell division</keyword>
<dbReference type="Gene3D" id="2.60.40.420">
    <property type="entry name" value="Cupredoxins - blue copper proteins"/>
    <property type="match status" value="3"/>
</dbReference>
<gene>
    <name evidence="7" type="ORF">SAMN04489727_6486</name>
</gene>
<dbReference type="Pfam" id="PF07731">
    <property type="entry name" value="Cu-oxidase_2"/>
    <property type="match status" value="1"/>
</dbReference>
<keyword evidence="2" id="KW-0560">Oxidoreductase</keyword>
<proteinExistence type="predicted"/>
<organism evidence="7 8">
    <name type="scientific">Amycolatopsis tolypomycina</name>
    <dbReference type="NCBI Taxonomy" id="208445"/>
    <lineage>
        <taxon>Bacteria</taxon>
        <taxon>Bacillati</taxon>
        <taxon>Actinomycetota</taxon>
        <taxon>Actinomycetes</taxon>
        <taxon>Pseudonocardiales</taxon>
        <taxon>Pseudonocardiaceae</taxon>
        <taxon>Amycolatopsis</taxon>
    </lineage>
</organism>
<dbReference type="GO" id="GO:0051301">
    <property type="term" value="P:cell division"/>
    <property type="evidence" value="ECO:0007669"/>
    <property type="project" value="UniProtKB-KW"/>
</dbReference>
<keyword evidence="1" id="KW-0479">Metal-binding</keyword>